<reference evidence="9" key="1">
    <citation type="submission" date="2020-01" db="EMBL/GenBank/DDBJ databases">
        <authorList>
            <person name="Meier V. D."/>
            <person name="Meier V D."/>
        </authorList>
    </citation>
    <scope>NUCLEOTIDE SEQUENCE</scope>
    <source>
        <strain evidence="9">HLG_WM_MAG_03</strain>
    </source>
</reference>
<evidence type="ECO:0000256" key="6">
    <source>
        <dbReference type="ARBA" id="ARBA00047364"/>
    </source>
</evidence>
<keyword evidence="4 7" id="KW-0648">Protein biosynthesis</keyword>
<comment type="similarity">
    <text evidence="7">Belongs to the class-I aminoacyl-tRNA synthetase family.</text>
</comment>
<evidence type="ECO:0000256" key="2">
    <source>
        <dbReference type="ARBA" id="ARBA00022741"/>
    </source>
</evidence>
<feature type="domain" description="Methionyl/Leucyl tRNA synthetase" evidence="8">
    <location>
        <begin position="7"/>
        <end position="194"/>
    </location>
</feature>
<dbReference type="GO" id="GO:0005829">
    <property type="term" value="C:cytosol"/>
    <property type="evidence" value="ECO:0007669"/>
    <property type="project" value="TreeGrafter"/>
</dbReference>
<dbReference type="InterPro" id="IPR023458">
    <property type="entry name" value="Met-tRNA_ligase_1"/>
</dbReference>
<evidence type="ECO:0000256" key="7">
    <source>
        <dbReference type="RuleBase" id="RU363039"/>
    </source>
</evidence>
<dbReference type="GO" id="GO:0017101">
    <property type="term" value="C:aminoacyl-tRNA synthetase multienzyme complex"/>
    <property type="evidence" value="ECO:0007669"/>
    <property type="project" value="TreeGrafter"/>
</dbReference>
<comment type="catalytic activity">
    <reaction evidence="6">
        <text>tRNA(Met) + L-methionine + ATP = L-methionyl-tRNA(Met) + AMP + diphosphate</text>
        <dbReference type="Rhea" id="RHEA:13481"/>
        <dbReference type="Rhea" id="RHEA-COMP:9667"/>
        <dbReference type="Rhea" id="RHEA-COMP:9698"/>
        <dbReference type="ChEBI" id="CHEBI:30616"/>
        <dbReference type="ChEBI" id="CHEBI:33019"/>
        <dbReference type="ChEBI" id="CHEBI:57844"/>
        <dbReference type="ChEBI" id="CHEBI:78442"/>
        <dbReference type="ChEBI" id="CHEBI:78530"/>
        <dbReference type="ChEBI" id="CHEBI:456215"/>
        <dbReference type="EC" id="6.1.1.10"/>
    </reaction>
</comment>
<dbReference type="PANTHER" id="PTHR45765:SF1">
    <property type="entry name" value="METHIONINE--TRNA LIGASE, CYTOPLASMIC"/>
    <property type="match status" value="1"/>
</dbReference>
<dbReference type="InterPro" id="IPR014729">
    <property type="entry name" value="Rossmann-like_a/b/a_fold"/>
</dbReference>
<dbReference type="InterPro" id="IPR029038">
    <property type="entry name" value="MetRS_Zn"/>
</dbReference>
<evidence type="ECO:0000256" key="1">
    <source>
        <dbReference type="ARBA" id="ARBA00022598"/>
    </source>
</evidence>
<evidence type="ECO:0000256" key="4">
    <source>
        <dbReference type="ARBA" id="ARBA00022917"/>
    </source>
</evidence>
<dbReference type="AlphaFoldDB" id="A0A6S6TH55"/>
<keyword evidence="5 7" id="KW-0030">Aminoacyl-tRNA synthetase</keyword>
<evidence type="ECO:0000256" key="3">
    <source>
        <dbReference type="ARBA" id="ARBA00022840"/>
    </source>
</evidence>
<dbReference type="PANTHER" id="PTHR45765">
    <property type="entry name" value="METHIONINE--TRNA LIGASE"/>
    <property type="match status" value="1"/>
</dbReference>
<dbReference type="SUPFAM" id="SSF52374">
    <property type="entry name" value="Nucleotidylyl transferase"/>
    <property type="match status" value="1"/>
</dbReference>
<dbReference type="InterPro" id="IPR015413">
    <property type="entry name" value="Methionyl/Leucyl_tRNA_Synth"/>
</dbReference>
<evidence type="ECO:0000256" key="5">
    <source>
        <dbReference type="ARBA" id="ARBA00023146"/>
    </source>
</evidence>
<keyword evidence="1 7" id="KW-0436">Ligase</keyword>
<name>A0A6S6TH55_9BACT</name>
<keyword evidence="3 7" id="KW-0067">ATP-binding</keyword>
<gene>
    <name evidence="9" type="ORF">HELGO_WM47102</name>
</gene>
<evidence type="ECO:0000313" key="9">
    <source>
        <dbReference type="EMBL" id="CAA6815819.1"/>
    </source>
</evidence>
<dbReference type="Gene3D" id="2.20.28.20">
    <property type="entry name" value="Methionyl-tRNA synthetase, Zn-domain"/>
    <property type="match status" value="1"/>
</dbReference>
<organism evidence="9">
    <name type="scientific">uncultured Sulfurovum sp</name>
    <dbReference type="NCBI Taxonomy" id="269237"/>
    <lineage>
        <taxon>Bacteria</taxon>
        <taxon>Pseudomonadati</taxon>
        <taxon>Campylobacterota</taxon>
        <taxon>Epsilonproteobacteria</taxon>
        <taxon>Campylobacterales</taxon>
        <taxon>Sulfurovaceae</taxon>
        <taxon>Sulfurovum</taxon>
        <taxon>environmental samples</taxon>
    </lineage>
</organism>
<dbReference type="EMBL" id="CACVAR010000257">
    <property type="protein sequence ID" value="CAA6815819.1"/>
    <property type="molecule type" value="Genomic_DNA"/>
</dbReference>
<proteinExistence type="inferred from homology"/>
<dbReference type="GO" id="GO:0005524">
    <property type="term" value="F:ATP binding"/>
    <property type="evidence" value="ECO:0007669"/>
    <property type="project" value="UniProtKB-KW"/>
</dbReference>
<protein>
    <submittedName>
        <fullName evidence="9">Methionine--tRNA ligase</fullName>
    </submittedName>
</protein>
<accession>A0A6S6TH55</accession>
<dbReference type="GO" id="GO:0004825">
    <property type="term" value="F:methionine-tRNA ligase activity"/>
    <property type="evidence" value="ECO:0007669"/>
    <property type="project" value="UniProtKB-EC"/>
</dbReference>
<dbReference type="Gene3D" id="3.40.50.620">
    <property type="entry name" value="HUPs"/>
    <property type="match status" value="1"/>
</dbReference>
<sequence>MTSKNKIIYAAWPYQSSILGVHNLIPMMRADAYARFSRICKSKVTFITGFDELGSRTEKIAKNLKLRPIELLEKLYPANKDCLDKFSISYDVLGRTSDKYHYDFVMSVIEELIENKTIIQKEDTISYCTSSNNELVGSMIKGTCKNCGSVAIGDQCKSCNLLMTHNSLLHSKCTTCNNEVKFIKKNSWVLDLNNKSIKKNGHASQSS</sequence>
<keyword evidence="2 7" id="KW-0547">Nucleotide-binding</keyword>
<evidence type="ECO:0000259" key="8">
    <source>
        <dbReference type="Pfam" id="PF09334"/>
    </source>
</evidence>
<dbReference type="GO" id="GO:0006431">
    <property type="term" value="P:methionyl-tRNA aminoacylation"/>
    <property type="evidence" value="ECO:0007669"/>
    <property type="project" value="TreeGrafter"/>
</dbReference>
<dbReference type="Pfam" id="PF09334">
    <property type="entry name" value="tRNA-synt_1g"/>
    <property type="match status" value="1"/>
</dbReference>